<dbReference type="InterPro" id="IPR000195">
    <property type="entry name" value="Rab-GAP-TBC_dom"/>
</dbReference>
<protein>
    <recommendedName>
        <fullName evidence="1">Rab-GAP TBC domain-containing protein</fullName>
    </recommendedName>
</protein>
<dbReference type="FunCoup" id="A0A6L2PRL7">
    <property type="interactions" value="268"/>
</dbReference>
<dbReference type="EMBL" id="BLKM01005747">
    <property type="protein sequence ID" value="GFG35259.1"/>
    <property type="molecule type" value="Genomic_DNA"/>
</dbReference>
<dbReference type="PANTHER" id="PTHR16110:SF1">
    <property type="entry name" value="TBC1 DOMAIN FAMILY MEMBER 19"/>
    <property type="match status" value="1"/>
</dbReference>
<accession>A0A6L2PRL7</accession>
<evidence type="ECO:0000313" key="3">
    <source>
        <dbReference type="Proteomes" id="UP000502823"/>
    </source>
</evidence>
<sequence>MDDMKDKSIHFTAQKLTEEIQNMTVYKKFYSQIQKIVSSTCVNKSEFKETLLQAMKQAGMETELRNTVFHWVRSHSNHDSINGYSVKEPLAYLRKAQMQWEKRIHKSLNSMCNEIGVPLARFRLASDRDELEEKWTELSTYDIDLSQYRPVYAPKDFLEVLLCIHSPNYRSMENGVGVCSLYSPTVLSFLELKVPMCQQKNLNTDLTEDRTHNTLNDSLALYARCLYVELSRGEPLLGVNPHMASAIGNYPTLEAERSALGEKVLTSNHAPVAQEFLKRGCPRSLRGRIWAQVMGSHIHSEHIEYFNDLKQQVLQYDLMVDKLIIKDVQLTASNDDQYFVFEDVLYQVMLCFSRDTEVLSVFNHSAANPVHAVLKNKPATMQNTVAFPPSGVIPFHGFTMYATPFCYLYDNPVALYHTFRAFYLRYWFRLHEVSSHEQGLLCLCLLFERLLQRHEPQLWFHFRHINIQPVRVVFKWLMRAFSGHLPPEQLLYLWDMILAYDSLEVLPLLAVAIISFRKDNLLLVDTLPNVEAVLADLSSIAVMPLLQLALLHD</sequence>
<evidence type="ECO:0000259" key="1">
    <source>
        <dbReference type="PROSITE" id="PS50086"/>
    </source>
</evidence>
<keyword evidence="3" id="KW-1185">Reference proteome</keyword>
<gene>
    <name evidence="2" type="ORF">Cfor_06548</name>
</gene>
<dbReference type="SUPFAM" id="SSF47923">
    <property type="entry name" value="Ypt/Rab-GAP domain of gyp1p"/>
    <property type="match status" value="1"/>
</dbReference>
<feature type="domain" description="Rab-GAP TBC" evidence="1">
    <location>
        <begin position="280"/>
        <end position="501"/>
    </location>
</feature>
<dbReference type="InterPro" id="IPR042507">
    <property type="entry name" value="TBC1D19"/>
</dbReference>
<comment type="caution">
    <text evidence="2">The sequence shown here is derived from an EMBL/GenBank/DDBJ whole genome shotgun (WGS) entry which is preliminary data.</text>
</comment>
<dbReference type="Proteomes" id="UP000502823">
    <property type="component" value="Unassembled WGS sequence"/>
</dbReference>
<dbReference type="Pfam" id="PF00566">
    <property type="entry name" value="RabGAP-TBC"/>
    <property type="match status" value="1"/>
</dbReference>
<dbReference type="Gene3D" id="1.10.472.80">
    <property type="entry name" value="Ypt/Rab-GAP domain of gyp1p, domain 3"/>
    <property type="match status" value="1"/>
</dbReference>
<dbReference type="InParanoid" id="A0A6L2PRL7"/>
<name>A0A6L2PRL7_COPFO</name>
<dbReference type="AlphaFoldDB" id="A0A6L2PRL7"/>
<dbReference type="PROSITE" id="PS50086">
    <property type="entry name" value="TBC_RABGAP"/>
    <property type="match status" value="1"/>
</dbReference>
<proteinExistence type="predicted"/>
<dbReference type="PANTHER" id="PTHR16110">
    <property type="entry name" value="TBC1 DOMAIN FAMILY MEMBER 19"/>
    <property type="match status" value="1"/>
</dbReference>
<dbReference type="SMART" id="SM00164">
    <property type="entry name" value="TBC"/>
    <property type="match status" value="1"/>
</dbReference>
<organism evidence="2 3">
    <name type="scientific">Coptotermes formosanus</name>
    <name type="common">Formosan subterranean termite</name>
    <dbReference type="NCBI Taxonomy" id="36987"/>
    <lineage>
        <taxon>Eukaryota</taxon>
        <taxon>Metazoa</taxon>
        <taxon>Ecdysozoa</taxon>
        <taxon>Arthropoda</taxon>
        <taxon>Hexapoda</taxon>
        <taxon>Insecta</taxon>
        <taxon>Pterygota</taxon>
        <taxon>Neoptera</taxon>
        <taxon>Polyneoptera</taxon>
        <taxon>Dictyoptera</taxon>
        <taxon>Blattodea</taxon>
        <taxon>Blattoidea</taxon>
        <taxon>Termitoidae</taxon>
        <taxon>Rhinotermitidae</taxon>
        <taxon>Coptotermes</taxon>
    </lineage>
</organism>
<evidence type="ECO:0000313" key="2">
    <source>
        <dbReference type="EMBL" id="GFG35259.1"/>
    </source>
</evidence>
<dbReference type="InterPro" id="IPR035969">
    <property type="entry name" value="Rab-GAP_TBC_sf"/>
</dbReference>
<dbReference type="OrthoDB" id="10249775at2759"/>
<reference evidence="3" key="1">
    <citation type="submission" date="2020-01" db="EMBL/GenBank/DDBJ databases">
        <title>Draft genome sequence of the Termite Coptotermes fromosanus.</title>
        <authorList>
            <person name="Itakura S."/>
            <person name="Yosikawa Y."/>
            <person name="Umezawa K."/>
        </authorList>
    </citation>
    <scope>NUCLEOTIDE SEQUENCE [LARGE SCALE GENOMIC DNA]</scope>
</reference>